<protein>
    <recommendedName>
        <fullName evidence="2">non-specific serine/threonine protein kinase</fullName>
        <ecNumber evidence="2">2.7.11.1</ecNumber>
    </recommendedName>
</protein>
<keyword evidence="12" id="KW-0067">ATP-binding</keyword>
<dbReference type="SMART" id="SM00108">
    <property type="entry name" value="B_lectin"/>
    <property type="match status" value="1"/>
</dbReference>
<keyword evidence="13" id="KW-1133">Transmembrane helix</keyword>
<evidence type="ECO:0000256" key="13">
    <source>
        <dbReference type="ARBA" id="ARBA00022989"/>
    </source>
</evidence>
<comment type="catalytic activity">
    <reaction evidence="18">
        <text>L-threonyl-[protein] + ATP = O-phospho-L-threonyl-[protein] + ADP + H(+)</text>
        <dbReference type="Rhea" id="RHEA:46608"/>
        <dbReference type="Rhea" id="RHEA-COMP:11060"/>
        <dbReference type="Rhea" id="RHEA-COMP:11605"/>
        <dbReference type="ChEBI" id="CHEBI:15378"/>
        <dbReference type="ChEBI" id="CHEBI:30013"/>
        <dbReference type="ChEBI" id="CHEBI:30616"/>
        <dbReference type="ChEBI" id="CHEBI:61977"/>
        <dbReference type="ChEBI" id="CHEBI:456216"/>
        <dbReference type="EC" id="2.7.11.1"/>
    </reaction>
</comment>
<dbReference type="SUPFAM" id="SSF51110">
    <property type="entry name" value="alpha-D-mannose-specific plant lectins"/>
    <property type="match status" value="1"/>
</dbReference>
<organism evidence="22">
    <name type="scientific">Glycine soja</name>
    <name type="common">Wild soybean</name>
    <dbReference type="NCBI Taxonomy" id="3848"/>
    <lineage>
        <taxon>Eukaryota</taxon>
        <taxon>Viridiplantae</taxon>
        <taxon>Streptophyta</taxon>
        <taxon>Embryophyta</taxon>
        <taxon>Tracheophyta</taxon>
        <taxon>Spermatophyta</taxon>
        <taxon>Magnoliopsida</taxon>
        <taxon>eudicotyledons</taxon>
        <taxon>Gunneridae</taxon>
        <taxon>Pentapetalae</taxon>
        <taxon>rosids</taxon>
        <taxon>fabids</taxon>
        <taxon>Fabales</taxon>
        <taxon>Fabaceae</taxon>
        <taxon>Papilionoideae</taxon>
        <taxon>50 kb inversion clade</taxon>
        <taxon>NPAAA clade</taxon>
        <taxon>indigoferoid/millettioid clade</taxon>
        <taxon>Phaseoleae</taxon>
        <taxon>Glycine</taxon>
        <taxon>Glycine subgen. Soja</taxon>
    </lineage>
</organism>
<feature type="signal peptide" evidence="20">
    <location>
        <begin position="1"/>
        <end position="26"/>
    </location>
</feature>
<keyword evidence="17" id="KW-0325">Glycoprotein</keyword>
<evidence type="ECO:0000256" key="6">
    <source>
        <dbReference type="ARBA" id="ARBA00022679"/>
    </source>
</evidence>
<evidence type="ECO:0000256" key="9">
    <source>
        <dbReference type="ARBA" id="ARBA00022734"/>
    </source>
</evidence>
<keyword evidence="5" id="KW-0597">Phosphoprotein</keyword>
<evidence type="ECO:0000256" key="7">
    <source>
        <dbReference type="ARBA" id="ARBA00022692"/>
    </source>
</evidence>
<evidence type="ECO:0000256" key="15">
    <source>
        <dbReference type="ARBA" id="ARBA00023157"/>
    </source>
</evidence>
<dbReference type="PANTHER" id="PTHR32444:SF235">
    <property type="entry name" value="OS01G0783900 PROTEIN"/>
    <property type="match status" value="1"/>
</dbReference>
<comment type="subcellular location">
    <subcellularLocation>
        <location evidence="1">Cell membrane</location>
        <topology evidence="1">Single-pass type I membrane protein</topology>
    </subcellularLocation>
</comment>
<evidence type="ECO:0000256" key="11">
    <source>
        <dbReference type="ARBA" id="ARBA00022777"/>
    </source>
</evidence>
<dbReference type="GO" id="GO:0005524">
    <property type="term" value="F:ATP binding"/>
    <property type="evidence" value="ECO:0007669"/>
    <property type="project" value="UniProtKB-KW"/>
</dbReference>
<keyword evidence="9 22" id="KW-0430">Lectin</keyword>
<sequence length="303" mass="33249">MRSSNEVLFSFFLLLALVLCFQLCSAGDTLKTGQKITLNSMENLVSSSRTFELGFFSLNDSSRVVKSYYYLGIWYQFNPQTVVWVANRDKPVLDSSGVFRIAEDGNLVVEGASKRHWSSVIEAPSSTNRTLKLLESGNLVLMDDNSGTNNYLWQSFKNPTDTFLPGMKMDASLALTSWRNSTDPATGNFTFKLLHNDERLNYAVINHSQLYWTADGLDRDADSQVVSNLLGNTTTRVGSYNFSSGTKGNGKSAGGGQLTSATFMIIAGALAYVTEITILAANVCRDSLPVLISLRESSKDMGV</sequence>
<dbReference type="GO" id="GO:0004674">
    <property type="term" value="F:protein serine/threonine kinase activity"/>
    <property type="evidence" value="ECO:0007669"/>
    <property type="project" value="UniProtKB-KW"/>
</dbReference>
<evidence type="ECO:0000256" key="16">
    <source>
        <dbReference type="ARBA" id="ARBA00023170"/>
    </source>
</evidence>
<keyword evidence="6" id="KW-0808">Transferase</keyword>
<dbReference type="Gene3D" id="2.90.10.10">
    <property type="entry name" value="Bulb-type lectin domain"/>
    <property type="match status" value="1"/>
</dbReference>
<dbReference type="AlphaFoldDB" id="A0A0B2P9G5"/>
<keyword evidence="10" id="KW-0547">Nucleotide-binding</keyword>
<dbReference type="InterPro" id="IPR036426">
    <property type="entry name" value="Bulb-type_lectin_dom_sf"/>
</dbReference>
<evidence type="ECO:0000256" key="20">
    <source>
        <dbReference type="SAM" id="SignalP"/>
    </source>
</evidence>
<evidence type="ECO:0000256" key="5">
    <source>
        <dbReference type="ARBA" id="ARBA00022553"/>
    </source>
</evidence>
<keyword evidence="8 20" id="KW-0732">Signal</keyword>
<keyword evidence="15" id="KW-1015">Disulfide bond</keyword>
<dbReference type="Pfam" id="PF01453">
    <property type="entry name" value="B_lectin"/>
    <property type="match status" value="1"/>
</dbReference>
<evidence type="ECO:0000256" key="19">
    <source>
        <dbReference type="ARBA" id="ARBA00048679"/>
    </source>
</evidence>
<dbReference type="FunFam" id="2.90.10.10:FF:000009">
    <property type="entry name" value="Receptor-like serine/threonine-protein kinase SD1-8"/>
    <property type="match status" value="1"/>
</dbReference>
<evidence type="ECO:0000256" key="1">
    <source>
        <dbReference type="ARBA" id="ARBA00004251"/>
    </source>
</evidence>
<evidence type="ECO:0000256" key="8">
    <source>
        <dbReference type="ARBA" id="ARBA00022729"/>
    </source>
</evidence>
<gene>
    <name evidence="22" type="ORF">glysoja_037988</name>
</gene>
<dbReference type="EC" id="2.7.11.1" evidence="2"/>
<keyword evidence="16 22" id="KW-0675">Receptor</keyword>
<keyword evidence="4" id="KW-0723">Serine/threonine-protein kinase</keyword>
<keyword evidence="11 22" id="KW-0418">Kinase</keyword>
<evidence type="ECO:0000313" key="22">
    <source>
        <dbReference type="EMBL" id="KHN04308.1"/>
    </source>
</evidence>
<evidence type="ECO:0000256" key="18">
    <source>
        <dbReference type="ARBA" id="ARBA00047899"/>
    </source>
</evidence>
<comment type="catalytic activity">
    <reaction evidence="19">
        <text>L-seryl-[protein] + ATP = O-phospho-L-seryl-[protein] + ADP + H(+)</text>
        <dbReference type="Rhea" id="RHEA:17989"/>
        <dbReference type="Rhea" id="RHEA-COMP:9863"/>
        <dbReference type="Rhea" id="RHEA-COMP:11604"/>
        <dbReference type="ChEBI" id="CHEBI:15378"/>
        <dbReference type="ChEBI" id="CHEBI:29999"/>
        <dbReference type="ChEBI" id="CHEBI:30616"/>
        <dbReference type="ChEBI" id="CHEBI:83421"/>
        <dbReference type="ChEBI" id="CHEBI:456216"/>
        <dbReference type="EC" id="2.7.11.1"/>
    </reaction>
</comment>
<evidence type="ECO:0000256" key="4">
    <source>
        <dbReference type="ARBA" id="ARBA00022527"/>
    </source>
</evidence>
<dbReference type="InterPro" id="IPR001480">
    <property type="entry name" value="Bulb-type_lectin_dom"/>
</dbReference>
<feature type="domain" description="Bulb-type lectin" evidence="21">
    <location>
        <begin position="29"/>
        <end position="154"/>
    </location>
</feature>
<reference evidence="22" key="1">
    <citation type="submission" date="2014-07" db="EMBL/GenBank/DDBJ databases">
        <title>Identification of a novel salt tolerance gene in wild soybean by whole-genome sequencing.</title>
        <authorList>
            <person name="Lam H.-M."/>
            <person name="Qi X."/>
            <person name="Li M.-W."/>
            <person name="Liu X."/>
            <person name="Xie M."/>
            <person name="Ni M."/>
            <person name="Xu X."/>
        </authorList>
    </citation>
    <scope>NUCLEOTIDE SEQUENCE [LARGE SCALE GENOMIC DNA]</scope>
    <source>
        <tissue evidence="22">Root</tissue>
    </source>
</reference>
<evidence type="ECO:0000256" key="2">
    <source>
        <dbReference type="ARBA" id="ARBA00012513"/>
    </source>
</evidence>
<keyword evidence="3" id="KW-1003">Cell membrane</keyword>
<dbReference type="GO" id="GO:0005886">
    <property type="term" value="C:plasma membrane"/>
    <property type="evidence" value="ECO:0007669"/>
    <property type="project" value="UniProtKB-SubCell"/>
</dbReference>
<feature type="chain" id="PRO_5002091696" description="non-specific serine/threonine protein kinase" evidence="20">
    <location>
        <begin position="27"/>
        <end position="303"/>
    </location>
</feature>
<dbReference type="PROSITE" id="PS50927">
    <property type="entry name" value="BULB_LECTIN"/>
    <property type="match status" value="1"/>
</dbReference>
<keyword evidence="14" id="KW-0472">Membrane</keyword>
<keyword evidence="7" id="KW-0812">Transmembrane</keyword>
<dbReference type="CDD" id="cd00028">
    <property type="entry name" value="B_lectin"/>
    <property type="match status" value="1"/>
</dbReference>
<dbReference type="PANTHER" id="PTHR32444">
    <property type="entry name" value="BULB-TYPE LECTIN DOMAIN-CONTAINING PROTEIN"/>
    <property type="match status" value="1"/>
</dbReference>
<dbReference type="GO" id="GO:0030246">
    <property type="term" value="F:carbohydrate binding"/>
    <property type="evidence" value="ECO:0007669"/>
    <property type="project" value="UniProtKB-KW"/>
</dbReference>
<accession>A0A0B2P9G5</accession>
<evidence type="ECO:0000256" key="17">
    <source>
        <dbReference type="ARBA" id="ARBA00023180"/>
    </source>
</evidence>
<evidence type="ECO:0000259" key="21">
    <source>
        <dbReference type="PROSITE" id="PS50927"/>
    </source>
</evidence>
<evidence type="ECO:0000256" key="10">
    <source>
        <dbReference type="ARBA" id="ARBA00022741"/>
    </source>
</evidence>
<evidence type="ECO:0000256" key="3">
    <source>
        <dbReference type="ARBA" id="ARBA00022475"/>
    </source>
</evidence>
<dbReference type="Proteomes" id="UP000053555">
    <property type="component" value="Unassembled WGS sequence"/>
</dbReference>
<evidence type="ECO:0000256" key="14">
    <source>
        <dbReference type="ARBA" id="ARBA00023136"/>
    </source>
</evidence>
<evidence type="ECO:0000256" key="12">
    <source>
        <dbReference type="ARBA" id="ARBA00022840"/>
    </source>
</evidence>
<name>A0A0B2P9G5_GLYSO</name>
<dbReference type="EMBL" id="KN669332">
    <property type="protein sequence ID" value="KHN04308.1"/>
    <property type="molecule type" value="Genomic_DNA"/>
</dbReference>
<proteinExistence type="predicted"/>